<reference evidence="1 2" key="1">
    <citation type="submission" date="2010-08" db="EMBL/GenBank/DDBJ databases">
        <authorList>
            <person name="Harkins D.M."/>
            <person name="Madupu R."/>
            <person name="Durkin A.S."/>
            <person name="Torralba M."/>
            <person name="Methe B."/>
            <person name="Sutton G.G."/>
            <person name="Nelson K.E."/>
        </authorList>
    </citation>
    <scope>NUCLEOTIDE SEQUENCE [LARGE SCALE GENOMIC DNA]</scope>
    <source>
        <strain evidence="1 2">DSM 17678</strain>
    </source>
</reference>
<accession>E0E3X3</accession>
<dbReference type="InterPro" id="IPR012441">
    <property type="entry name" value="DUF1643"/>
</dbReference>
<organism evidence="1 2">
    <name type="scientific">Peptostreptococcus stomatis DSM 17678</name>
    <dbReference type="NCBI Taxonomy" id="596315"/>
    <lineage>
        <taxon>Bacteria</taxon>
        <taxon>Bacillati</taxon>
        <taxon>Bacillota</taxon>
        <taxon>Clostridia</taxon>
        <taxon>Peptostreptococcales</taxon>
        <taxon>Peptostreptococcaceae</taxon>
        <taxon>Peptostreptococcus</taxon>
    </lineage>
</organism>
<proteinExistence type="predicted"/>
<keyword evidence="2" id="KW-1185">Reference proteome</keyword>
<sequence>MIYLPGEWNIPQIYVVAFISSRYKNVDFIEYKNEFCSVLRGDIMYYSELVKKAINIMYEAHKEDFDKGGYPYVFHPFYLATQVDGECATCVALLHDLVEDHRDKYDFDYLIKEGFPLEVVDILRLLTHEKEVPYMEYIKSISKNQIAREVKIQDLKHNINIDRMDGIKSKKYSLYIKALEVLEEYDLNEQESVTKSDSSILKFKDARNMNNNSLNYDGSKWIYYPEFYTQYRYVLGTKGNKPIIVIGINPSTAGPNDLDNTMKSVDRLASNNGFDSYIMLNVYAQRATNPSDMDTIFNEKLHEENMEAFKWIFNNVKSPPIIWAAWGTNIYKRSYLKGCLKCIVDLSKSFNSKWYNAGELTEKGHPRHPLYLPKDTRFEPFDIDSYIKNL</sequence>
<dbReference type="AlphaFoldDB" id="E0E3X3"/>
<dbReference type="OrthoDB" id="9802385at2"/>
<name>E0E3X3_9FIRM</name>
<comment type="caution">
    <text evidence="1">The sequence shown here is derived from an EMBL/GenBank/DDBJ whole genome shotgun (WGS) entry which is preliminary data.</text>
</comment>
<dbReference type="eggNOG" id="COG4333">
    <property type="taxonomic scope" value="Bacteria"/>
</dbReference>
<protein>
    <submittedName>
        <fullName evidence="1">Uncharacterized protein</fullName>
    </submittedName>
</protein>
<gene>
    <name evidence="1" type="ORF">HMPREF0634_0615</name>
</gene>
<dbReference type="eggNOG" id="COG0317">
    <property type="taxonomic scope" value="Bacteria"/>
</dbReference>
<dbReference type="Gene3D" id="1.10.3210.10">
    <property type="entry name" value="Hypothetical protein af1432"/>
    <property type="match status" value="1"/>
</dbReference>
<dbReference type="EMBL" id="ADGQ01000060">
    <property type="protein sequence ID" value="EFM64424.1"/>
    <property type="molecule type" value="Genomic_DNA"/>
</dbReference>
<evidence type="ECO:0000313" key="2">
    <source>
        <dbReference type="Proteomes" id="UP000003244"/>
    </source>
</evidence>
<dbReference type="Pfam" id="PF07799">
    <property type="entry name" value="DUF1643"/>
    <property type="match status" value="1"/>
</dbReference>
<dbReference type="Proteomes" id="UP000003244">
    <property type="component" value="Unassembled WGS sequence"/>
</dbReference>
<dbReference type="SUPFAM" id="SSF109604">
    <property type="entry name" value="HD-domain/PDEase-like"/>
    <property type="match status" value="1"/>
</dbReference>
<evidence type="ECO:0000313" key="1">
    <source>
        <dbReference type="EMBL" id="EFM64424.1"/>
    </source>
</evidence>